<sequence length="79" mass="8567">MTWSISRDAKLAELRQQLHARSATLAGLTPGSRSHTRLQAECDAISDEIERLKASSSLSPRALLGLVVAITVLALMILR</sequence>
<organism evidence="2 3">
    <name type="scientific">Kitasatospora herbaricolor</name>
    <dbReference type="NCBI Taxonomy" id="68217"/>
    <lineage>
        <taxon>Bacteria</taxon>
        <taxon>Bacillati</taxon>
        <taxon>Actinomycetota</taxon>
        <taxon>Actinomycetes</taxon>
        <taxon>Kitasatosporales</taxon>
        <taxon>Streptomycetaceae</taxon>
        <taxon>Kitasatospora</taxon>
    </lineage>
</organism>
<proteinExistence type="predicted"/>
<reference evidence="2 3" key="1">
    <citation type="submission" date="2022-10" db="EMBL/GenBank/DDBJ databases">
        <title>The complete genomes of actinobacterial strains from the NBC collection.</title>
        <authorList>
            <person name="Joergensen T.S."/>
            <person name="Alvarez Arevalo M."/>
            <person name="Sterndorff E.B."/>
            <person name="Faurdal D."/>
            <person name="Vuksanovic O."/>
            <person name="Mourched A.-S."/>
            <person name="Charusanti P."/>
            <person name="Shaw S."/>
            <person name="Blin K."/>
            <person name="Weber T."/>
        </authorList>
    </citation>
    <scope>NUCLEOTIDE SEQUENCE [LARGE SCALE GENOMIC DNA]</scope>
    <source>
        <strain evidence="2 3">NBC_01247</strain>
        <plasmid evidence="2 3">unnamed1</plasmid>
    </source>
</reference>
<name>A0ABZ1WLR1_9ACTN</name>
<evidence type="ECO:0000256" key="1">
    <source>
        <dbReference type="SAM" id="Phobius"/>
    </source>
</evidence>
<dbReference type="RefSeq" id="WP_329501496.1">
    <property type="nucleotide sequence ID" value="NZ_CP108461.1"/>
</dbReference>
<dbReference type="EMBL" id="CP108483">
    <property type="protein sequence ID" value="WUS61895.1"/>
    <property type="molecule type" value="Genomic_DNA"/>
</dbReference>
<protein>
    <recommendedName>
        <fullName evidence="4">DUF3618 domain-containing protein</fullName>
    </recommendedName>
</protein>
<feature type="transmembrane region" description="Helical" evidence="1">
    <location>
        <begin position="62"/>
        <end position="78"/>
    </location>
</feature>
<keyword evidence="1" id="KW-0472">Membrane</keyword>
<evidence type="ECO:0000313" key="2">
    <source>
        <dbReference type="EMBL" id="WUS61895.1"/>
    </source>
</evidence>
<gene>
    <name evidence="2" type="ORF">OG469_41170</name>
</gene>
<evidence type="ECO:0008006" key="4">
    <source>
        <dbReference type="Google" id="ProtNLM"/>
    </source>
</evidence>
<keyword evidence="1" id="KW-1133">Transmembrane helix</keyword>
<keyword evidence="3" id="KW-1185">Reference proteome</keyword>
<dbReference type="Proteomes" id="UP001432014">
    <property type="component" value="Plasmid unnamed1"/>
</dbReference>
<keyword evidence="2" id="KW-0614">Plasmid</keyword>
<geneLocation type="plasmid" evidence="2 3">
    <name>unnamed1</name>
</geneLocation>
<evidence type="ECO:0000313" key="3">
    <source>
        <dbReference type="Proteomes" id="UP001432014"/>
    </source>
</evidence>
<accession>A0ABZ1WLR1</accession>
<keyword evidence="1" id="KW-0812">Transmembrane</keyword>